<reference evidence="4 5" key="1">
    <citation type="submission" date="2020-04" db="EMBL/GenBank/DDBJ databases">
        <authorList>
            <person name="De Canck E."/>
        </authorList>
    </citation>
    <scope>NUCLEOTIDE SEQUENCE [LARGE SCALE GENOMIC DNA]</scope>
    <source>
        <strain evidence="3 4">LMG 1861</strain>
        <strain evidence="2 5">LMG 1873</strain>
    </source>
</reference>
<proteinExistence type="predicted"/>
<dbReference type="AlphaFoldDB" id="A0A6S7DYW5"/>
<name>A0A6S7DYW5_9BURK</name>
<gene>
    <name evidence="3" type="ORF">LMG1861_02694</name>
    <name evidence="2" type="ORF">LMG1873_01815</name>
</gene>
<dbReference type="EMBL" id="CADILD010000002">
    <property type="protein sequence ID" value="CAB3869647.1"/>
    <property type="molecule type" value="Genomic_DNA"/>
</dbReference>
<dbReference type="EMBL" id="CADIJS010000002">
    <property type="protein sequence ID" value="CAB3685293.1"/>
    <property type="molecule type" value="Genomic_DNA"/>
</dbReference>
<evidence type="ECO:0000313" key="4">
    <source>
        <dbReference type="Proteomes" id="UP000494105"/>
    </source>
</evidence>
<keyword evidence="5" id="KW-1185">Reference proteome</keyword>
<dbReference type="Proteomes" id="UP000494105">
    <property type="component" value="Unassembled WGS sequence"/>
</dbReference>
<organism evidence="3 4">
    <name type="scientific">Achromobacter piechaudii</name>
    <dbReference type="NCBI Taxonomy" id="72556"/>
    <lineage>
        <taxon>Bacteria</taxon>
        <taxon>Pseudomonadati</taxon>
        <taxon>Pseudomonadota</taxon>
        <taxon>Betaproteobacteria</taxon>
        <taxon>Burkholderiales</taxon>
        <taxon>Alcaligenaceae</taxon>
        <taxon>Achromobacter</taxon>
    </lineage>
</organism>
<accession>A0A6S7DYW5</accession>
<dbReference type="Proteomes" id="UP000494116">
    <property type="component" value="Unassembled WGS sequence"/>
</dbReference>
<evidence type="ECO:0000313" key="3">
    <source>
        <dbReference type="EMBL" id="CAB3869647.1"/>
    </source>
</evidence>
<protein>
    <submittedName>
        <fullName evidence="3">Uncharacterized protein</fullName>
    </submittedName>
</protein>
<sequence>MSHQLVGKKWRFEVPPLNWTAPDANKESEIDAVDADSETSEDSDTSRSSK</sequence>
<evidence type="ECO:0000313" key="2">
    <source>
        <dbReference type="EMBL" id="CAB3685293.1"/>
    </source>
</evidence>
<evidence type="ECO:0000256" key="1">
    <source>
        <dbReference type="SAM" id="MobiDB-lite"/>
    </source>
</evidence>
<feature type="region of interest" description="Disordered" evidence="1">
    <location>
        <begin position="16"/>
        <end position="50"/>
    </location>
</feature>
<dbReference type="RefSeq" id="WP_006219543.1">
    <property type="nucleotide sequence ID" value="NZ_CADIJS010000002.1"/>
</dbReference>
<evidence type="ECO:0000313" key="5">
    <source>
        <dbReference type="Proteomes" id="UP000494116"/>
    </source>
</evidence>
<feature type="compositionally biased region" description="Acidic residues" evidence="1">
    <location>
        <begin position="30"/>
        <end position="43"/>
    </location>
</feature>